<dbReference type="Proteomes" id="UP000029223">
    <property type="component" value="Unassembled WGS sequence"/>
</dbReference>
<keyword evidence="2" id="KW-1185">Reference proteome</keyword>
<name>A0ABQ0J6L6_9VIBR</name>
<comment type="caution">
    <text evidence="1">The sequence shown here is derived from an EMBL/GenBank/DDBJ whole genome shotgun (WGS) entry which is preliminary data.</text>
</comment>
<proteinExistence type="predicted"/>
<organism evidence="1 2">
    <name type="scientific">Vibrio variabilis</name>
    <dbReference type="NCBI Taxonomy" id="990271"/>
    <lineage>
        <taxon>Bacteria</taxon>
        <taxon>Pseudomonadati</taxon>
        <taxon>Pseudomonadota</taxon>
        <taxon>Gammaproteobacteria</taxon>
        <taxon>Vibrionales</taxon>
        <taxon>Vibrionaceae</taxon>
        <taxon>Vibrio</taxon>
    </lineage>
</organism>
<gene>
    <name evidence="1" type="ORF">JCM19239_7794</name>
</gene>
<accession>A0ABQ0J6L6</accession>
<evidence type="ECO:0000313" key="2">
    <source>
        <dbReference type="Proteomes" id="UP000029223"/>
    </source>
</evidence>
<protein>
    <submittedName>
        <fullName evidence="1">Uncharacterized protein</fullName>
    </submittedName>
</protein>
<reference evidence="2" key="1">
    <citation type="submission" date="2014-09" db="EMBL/GenBank/DDBJ databases">
        <title>Vibrio variabilis JCM 19239. (C206) whole genome shotgun sequence.</title>
        <authorList>
            <person name="Sawabe T."/>
            <person name="Meirelles P."/>
            <person name="Nakanishi M."/>
            <person name="Sayaka M."/>
            <person name="Hattori M."/>
            <person name="Ohkuma M."/>
        </authorList>
    </citation>
    <scope>NUCLEOTIDE SEQUENCE [LARGE SCALE GENOMIC DNA]</scope>
    <source>
        <strain evidence="2">JCM 19239</strain>
    </source>
</reference>
<sequence>MLINSGRDSGKVFELPFDELIRHDHDGKGKRGQRDDR</sequence>
<reference evidence="2" key="2">
    <citation type="submission" date="2014-09" db="EMBL/GenBank/DDBJ databases">
        <authorList>
            <consortium name="NBRP consortium"/>
            <person name="Sawabe T."/>
            <person name="Meirelles P."/>
            <person name="Nakanishi M."/>
            <person name="Sayaka M."/>
            <person name="Hattori M."/>
            <person name="Ohkuma M."/>
        </authorList>
    </citation>
    <scope>NUCLEOTIDE SEQUENCE [LARGE SCALE GENOMIC DNA]</scope>
    <source>
        <strain evidence="2">JCM 19239</strain>
    </source>
</reference>
<dbReference type="EMBL" id="BBMS01000001">
    <property type="protein sequence ID" value="GAL23840.1"/>
    <property type="molecule type" value="Genomic_DNA"/>
</dbReference>
<evidence type="ECO:0000313" key="1">
    <source>
        <dbReference type="EMBL" id="GAL23840.1"/>
    </source>
</evidence>